<protein>
    <submittedName>
        <fullName evidence="1">Uncharacterized protein</fullName>
    </submittedName>
</protein>
<evidence type="ECO:0000313" key="1">
    <source>
        <dbReference type="EMBL" id="KAA0197283.1"/>
    </source>
</evidence>
<sequence length="109" mass="11835">MAPRLVAGGAIHGTIGNVRDLVIAVIATIATIDVDIHEIGHPTAAPAIMGHSHLVYRYPTMATFQELLFRRWDPDRAVVLAARLVHQTATETHVTAIECSVYSRSSPLI</sequence>
<accession>A0A8E0RZM3</accession>
<comment type="caution">
    <text evidence="1">The sequence shown here is derived from an EMBL/GenBank/DDBJ whole genome shotgun (WGS) entry which is preliminary data.</text>
</comment>
<reference evidence="1" key="1">
    <citation type="submission" date="2019-05" db="EMBL/GenBank/DDBJ databases">
        <title>Annotation for the trematode Fasciolopsis buski.</title>
        <authorList>
            <person name="Choi Y.-J."/>
        </authorList>
    </citation>
    <scope>NUCLEOTIDE SEQUENCE</scope>
    <source>
        <strain evidence="1">HT</strain>
        <tissue evidence="1">Whole worm</tissue>
    </source>
</reference>
<keyword evidence="2" id="KW-1185">Reference proteome</keyword>
<proteinExistence type="predicted"/>
<name>A0A8E0RZM3_9TREM</name>
<organism evidence="1 2">
    <name type="scientific">Fasciolopsis buskii</name>
    <dbReference type="NCBI Taxonomy" id="27845"/>
    <lineage>
        <taxon>Eukaryota</taxon>
        <taxon>Metazoa</taxon>
        <taxon>Spiralia</taxon>
        <taxon>Lophotrochozoa</taxon>
        <taxon>Platyhelminthes</taxon>
        <taxon>Trematoda</taxon>
        <taxon>Digenea</taxon>
        <taxon>Plagiorchiida</taxon>
        <taxon>Echinostomata</taxon>
        <taxon>Echinostomatoidea</taxon>
        <taxon>Fasciolidae</taxon>
        <taxon>Fasciolopsis</taxon>
    </lineage>
</organism>
<gene>
    <name evidence="1" type="ORF">FBUS_11675</name>
</gene>
<dbReference type="Proteomes" id="UP000728185">
    <property type="component" value="Unassembled WGS sequence"/>
</dbReference>
<dbReference type="AlphaFoldDB" id="A0A8E0RZM3"/>
<dbReference type="EMBL" id="LUCM01002482">
    <property type="protein sequence ID" value="KAA0197283.1"/>
    <property type="molecule type" value="Genomic_DNA"/>
</dbReference>
<evidence type="ECO:0000313" key="2">
    <source>
        <dbReference type="Proteomes" id="UP000728185"/>
    </source>
</evidence>